<sequence length="173" mass="20574">MFSSRKIIKIGIRKKAEIPITITEDEEELYFQDLGQQKQFEESLYFEFKRMRISAETDELVSYKKTKKQQQQGENFMFLYQQNHPIIEETINSKSTKNNSDQQEIQINQDNTISSSDQQIEKFNIVKVDEIDYVNQLSFLKQQACKDVTRFKPKTFKKTKLDNLKIKNKLISK</sequence>
<dbReference type="AlphaFoldDB" id="A0A8S1L088"/>
<protein>
    <submittedName>
        <fullName evidence="1">Uncharacterized protein</fullName>
    </submittedName>
</protein>
<gene>
    <name evidence="1" type="ORF">PPRIM_AZ9-3.1.T0310158</name>
</gene>
<keyword evidence="2" id="KW-1185">Reference proteome</keyword>
<dbReference type="OMA" id="ENFMFLY"/>
<evidence type="ECO:0000313" key="1">
    <source>
        <dbReference type="EMBL" id="CAD8061139.1"/>
    </source>
</evidence>
<name>A0A8S1L088_PARPR</name>
<evidence type="ECO:0000313" key="2">
    <source>
        <dbReference type="Proteomes" id="UP000688137"/>
    </source>
</evidence>
<accession>A0A8S1L088</accession>
<dbReference type="EMBL" id="CAJJDM010000030">
    <property type="protein sequence ID" value="CAD8061139.1"/>
    <property type="molecule type" value="Genomic_DNA"/>
</dbReference>
<reference evidence="1" key="1">
    <citation type="submission" date="2021-01" db="EMBL/GenBank/DDBJ databases">
        <authorList>
            <consortium name="Genoscope - CEA"/>
            <person name="William W."/>
        </authorList>
    </citation>
    <scope>NUCLEOTIDE SEQUENCE</scope>
</reference>
<comment type="caution">
    <text evidence="1">The sequence shown here is derived from an EMBL/GenBank/DDBJ whole genome shotgun (WGS) entry which is preliminary data.</text>
</comment>
<organism evidence="1 2">
    <name type="scientific">Paramecium primaurelia</name>
    <dbReference type="NCBI Taxonomy" id="5886"/>
    <lineage>
        <taxon>Eukaryota</taxon>
        <taxon>Sar</taxon>
        <taxon>Alveolata</taxon>
        <taxon>Ciliophora</taxon>
        <taxon>Intramacronucleata</taxon>
        <taxon>Oligohymenophorea</taxon>
        <taxon>Peniculida</taxon>
        <taxon>Parameciidae</taxon>
        <taxon>Paramecium</taxon>
    </lineage>
</organism>
<dbReference type="Proteomes" id="UP000688137">
    <property type="component" value="Unassembled WGS sequence"/>
</dbReference>
<proteinExistence type="predicted"/>